<evidence type="ECO:0000259" key="2">
    <source>
        <dbReference type="PROSITE" id="PS00028"/>
    </source>
</evidence>
<feature type="region of interest" description="Disordered" evidence="1">
    <location>
        <begin position="282"/>
        <end position="320"/>
    </location>
</feature>
<dbReference type="Proteomes" id="UP000007798">
    <property type="component" value="Unassembled WGS sequence"/>
</dbReference>
<dbReference type="FunCoup" id="B4N4E8">
    <property type="interactions" value="2068"/>
</dbReference>
<feature type="region of interest" description="Disordered" evidence="1">
    <location>
        <begin position="363"/>
        <end position="382"/>
    </location>
</feature>
<dbReference type="PANTHER" id="PTHR13309:SF0">
    <property type="entry name" value="FMR1-INTERACTING PROTEIN NUFIP1"/>
    <property type="match status" value="1"/>
</dbReference>
<feature type="region of interest" description="Disordered" evidence="1">
    <location>
        <begin position="172"/>
        <end position="258"/>
    </location>
</feature>
<evidence type="ECO:0000313" key="3">
    <source>
        <dbReference type="EMBL" id="EDW79022.2"/>
    </source>
</evidence>
<dbReference type="GO" id="GO:0003723">
    <property type="term" value="F:RNA binding"/>
    <property type="evidence" value="ECO:0007669"/>
    <property type="project" value="InterPro"/>
</dbReference>
<keyword evidence="4" id="KW-1185">Reference proteome</keyword>
<feature type="compositionally biased region" description="Acidic residues" evidence="1">
    <location>
        <begin position="292"/>
        <end position="306"/>
    </location>
</feature>
<feature type="domain" description="C2H2-type" evidence="2">
    <location>
        <begin position="88"/>
        <end position="108"/>
    </location>
</feature>
<dbReference type="KEGG" id="dwi:6645430"/>
<feature type="compositionally biased region" description="Polar residues" evidence="1">
    <location>
        <begin position="14"/>
        <end position="30"/>
    </location>
</feature>
<gene>
    <name evidence="3" type="primary">Dwil\GK10761</name>
    <name evidence="3" type="ORF">Dwil_GK10761</name>
</gene>
<sequence length="498" mass="56536">MAEKCAPEFALPSPNFNKQQHNGPNKTSMHYLTPCGMTLLPRNKQPPPMYGARGSTVPAKYLNEGTPKPQTATETPPVYNSPPRPESCHNCDMELANSQDMKRHLQQHEICPAEDCDFSALSSILERHIESNHITGLYQKVKKVWTPEDIAAWRAERRKRFPTTANVELAKRAKEQRLKRGERLEASKSRFGKIEDRKRTRTPRTTTPQAHGNKRKHTQNAFKSKQQQQKKPKVEKDQPSARKLQEEEKDLPTPIVEKFRGTSGMLDYKHVKDKKSVGNNALSNLVGMYGSDSDEDQEEDNDDDGSNGEMDTNILTPLSDERVKEVKEVVVLEVKKQNSFPPATFSTPLTEEKEVLEATQRANLEAKEETPQPPSDDDEGPEEVPIERLVIAKCDENQHVIEKSHCDQDAKPSTSKPLVKQFIPTPNKTKRHSGLNYKRAKQLYRHTTMLSKLLESDIRHERNILLQCVRYVCENDFFGIGSQSSNNNNNNAVDVDPS</sequence>
<dbReference type="EMBL" id="CH964095">
    <property type="protein sequence ID" value="EDW79022.2"/>
    <property type="molecule type" value="Genomic_DNA"/>
</dbReference>
<dbReference type="Pfam" id="PF10453">
    <property type="entry name" value="NUFIP1"/>
    <property type="match status" value="1"/>
</dbReference>
<reference evidence="3 4" key="1">
    <citation type="journal article" date="2007" name="Nature">
        <title>Evolution of genes and genomes on the Drosophila phylogeny.</title>
        <authorList>
            <consortium name="Drosophila 12 Genomes Consortium"/>
            <person name="Clark A.G."/>
            <person name="Eisen M.B."/>
            <person name="Smith D.R."/>
            <person name="Bergman C.M."/>
            <person name="Oliver B."/>
            <person name="Markow T.A."/>
            <person name="Kaufman T.C."/>
            <person name="Kellis M."/>
            <person name="Gelbart W."/>
            <person name="Iyer V.N."/>
            <person name="Pollard D.A."/>
            <person name="Sackton T.B."/>
            <person name="Larracuente A.M."/>
            <person name="Singh N.D."/>
            <person name="Abad J.P."/>
            <person name="Abt D.N."/>
            <person name="Adryan B."/>
            <person name="Aguade M."/>
            <person name="Akashi H."/>
            <person name="Anderson W.W."/>
            <person name="Aquadro C.F."/>
            <person name="Ardell D.H."/>
            <person name="Arguello R."/>
            <person name="Artieri C.G."/>
            <person name="Barbash D.A."/>
            <person name="Barker D."/>
            <person name="Barsanti P."/>
            <person name="Batterham P."/>
            <person name="Batzoglou S."/>
            <person name="Begun D."/>
            <person name="Bhutkar A."/>
            <person name="Blanco E."/>
            <person name="Bosak S.A."/>
            <person name="Bradley R.K."/>
            <person name="Brand A.D."/>
            <person name="Brent M.R."/>
            <person name="Brooks A.N."/>
            <person name="Brown R.H."/>
            <person name="Butlin R.K."/>
            <person name="Caggese C."/>
            <person name="Calvi B.R."/>
            <person name="Bernardo de Carvalho A."/>
            <person name="Caspi A."/>
            <person name="Castrezana S."/>
            <person name="Celniker S.E."/>
            <person name="Chang J.L."/>
            <person name="Chapple C."/>
            <person name="Chatterji S."/>
            <person name="Chinwalla A."/>
            <person name="Civetta A."/>
            <person name="Clifton S.W."/>
            <person name="Comeron J.M."/>
            <person name="Costello J.C."/>
            <person name="Coyne J.A."/>
            <person name="Daub J."/>
            <person name="David R.G."/>
            <person name="Delcher A.L."/>
            <person name="Delehaunty K."/>
            <person name="Do C.B."/>
            <person name="Ebling H."/>
            <person name="Edwards K."/>
            <person name="Eickbush T."/>
            <person name="Evans J.D."/>
            <person name="Filipski A."/>
            <person name="Findeiss S."/>
            <person name="Freyhult E."/>
            <person name="Fulton L."/>
            <person name="Fulton R."/>
            <person name="Garcia A.C."/>
            <person name="Gardiner A."/>
            <person name="Garfield D.A."/>
            <person name="Garvin B.E."/>
            <person name="Gibson G."/>
            <person name="Gilbert D."/>
            <person name="Gnerre S."/>
            <person name="Godfrey J."/>
            <person name="Good R."/>
            <person name="Gotea V."/>
            <person name="Gravely B."/>
            <person name="Greenberg A.J."/>
            <person name="Griffiths-Jones S."/>
            <person name="Gross S."/>
            <person name="Guigo R."/>
            <person name="Gustafson E.A."/>
            <person name="Haerty W."/>
            <person name="Hahn M.W."/>
            <person name="Halligan D.L."/>
            <person name="Halpern A.L."/>
            <person name="Halter G.M."/>
            <person name="Han M.V."/>
            <person name="Heger A."/>
            <person name="Hillier L."/>
            <person name="Hinrichs A.S."/>
            <person name="Holmes I."/>
            <person name="Hoskins R.A."/>
            <person name="Hubisz M.J."/>
            <person name="Hultmark D."/>
            <person name="Huntley M.A."/>
            <person name="Jaffe D.B."/>
            <person name="Jagadeeshan S."/>
            <person name="Jeck W.R."/>
            <person name="Johnson J."/>
            <person name="Jones C.D."/>
            <person name="Jordan W.C."/>
            <person name="Karpen G.H."/>
            <person name="Kataoka E."/>
            <person name="Keightley P.D."/>
            <person name="Kheradpour P."/>
            <person name="Kirkness E.F."/>
            <person name="Koerich L.B."/>
            <person name="Kristiansen K."/>
            <person name="Kudrna D."/>
            <person name="Kulathinal R.J."/>
            <person name="Kumar S."/>
            <person name="Kwok R."/>
            <person name="Lander E."/>
            <person name="Langley C.H."/>
            <person name="Lapoint R."/>
            <person name="Lazzaro B.P."/>
            <person name="Lee S.J."/>
            <person name="Levesque L."/>
            <person name="Li R."/>
            <person name="Lin C.F."/>
            <person name="Lin M.F."/>
            <person name="Lindblad-Toh K."/>
            <person name="Llopart A."/>
            <person name="Long M."/>
            <person name="Low L."/>
            <person name="Lozovsky E."/>
            <person name="Lu J."/>
            <person name="Luo M."/>
            <person name="Machado C.A."/>
            <person name="Makalowski W."/>
            <person name="Marzo M."/>
            <person name="Matsuda M."/>
            <person name="Matzkin L."/>
            <person name="McAllister B."/>
            <person name="McBride C.S."/>
            <person name="McKernan B."/>
            <person name="McKernan K."/>
            <person name="Mendez-Lago M."/>
            <person name="Minx P."/>
            <person name="Mollenhauer M.U."/>
            <person name="Montooth K."/>
            <person name="Mount S.M."/>
            <person name="Mu X."/>
            <person name="Myers E."/>
            <person name="Negre B."/>
            <person name="Newfeld S."/>
            <person name="Nielsen R."/>
            <person name="Noor M.A."/>
            <person name="O'Grady P."/>
            <person name="Pachter L."/>
            <person name="Papaceit M."/>
            <person name="Parisi M.J."/>
            <person name="Parisi M."/>
            <person name="Parts L."/>
            <person name="Pedersen J.S."/>
            <person name="Pesole G."/>
            <person name="Phillippy A.M."/>
            <person name="Ponting C.P."/>
            <person name="Pop M."/>
            <person name="Porcelli D."/>
            <person name="Powell J.R."/>
            <person name="Prohaska S."/>
            <person name="Pruitt K."/>
            <person name="Puig M."/>
            <person name="Quesneville H."/>
            <person name="Ram K.R."/>
            <person name="Rand D."/>
            <person name="Rasmussen M.D."/>
            <person name="Reed L.K."/>
            <person name="Reenan R."/>
            <person name="Reily A."/>
            <person name="Remington K.A."/>
            <person name="Rieger T.T."/>
            <person name="Ritchie M.G."/>
            <person name="Robin C."/>
            <person name="Rogers Y.H."/>
            <person name="Rohde C."/>
            <person name="Rozas J."/>
            <person name="Rubenfield M.J."/>
            <person name="Ruiz A."/>
            <person name="Russo S."/>
            <person name="Salzberg S.L."/>
            <person name="Sanchez-Gracia A."/>
            <person name="Saranga D.J."/>
            <person name="Sato H."/>
            <person name="Schaeffer S.W."/>
            <person name="Schatz M.C."/>
            <person name="Schlenke T."/>
            <person name="Schwartz R."/>
            <person name="Segarra C."/>
            <person name="Singh R.S."/>
            <person name="Sirot L."/>
            <person name="Sirota M."/>
            <person name="Sisneros N.B."/>
            <person name="Smith C.D."/>
            <person name="Smith T.F."/>
            <person name="Spieth J."/>
            <person name="Stage D.E."/>
            <person name="Stark A."/>
            <person name="Stephan W."/>
            <person name="Strausberg R.L."/>
            <person name="Strempel S."/>
            <person name="Sturgill D."/>
            <person name="Sutton G."/>
            <person name="Sutton G.G."/>
            <person name="Tao W."/>
            <person name="Teichmann S."/>
            <person name="Tobari Y.N."/>
            <person name="Tomimura Y."/>
            <person name="Tsolas J.M."/>
            <person name="Valente V.L."/>
            <person name="Venter E."/>
            <person name="Venter J.C."/>
            <person name="Vicario S."/>
            <person name="Vieira F.G."/>
            <person name="Vilella A.J."/>
            <person name="Villasante A."/>
            <person name="Walenz B."/>
            <person name="Wang J."/>
            <person name="Wasserman M."/>
            <person name="Watts T."/>
            <person name="Wilson D."/>
            <person name="Wilson R.K."/>
            <person name="Wing R.A."/>
            <person name="Wolfner M.F."/>
            <person name="Wong A."/>
            <person name="Wong G.K."/>
            <person name="Wu C.I."/>
            <person name="Wu G."/>
            <person name="Yamamoto D."/>
            <person name="Yang H.P."/>
            <person name="Yang S.P."/>
            <person name="Yorke J.A."/>
            <person name="Yoshida K."/>
            <person name="Zdobnov E."/>
            <person name="Zhang P."/>
            <person name="Zhang Y."/>
            <person name="Zimin A.V."/>
            <person name="Baldwin J."/>
            <person name="Abdouelleil A."/>
            <person name="Abdulkadir J."/>
            <person name="Abebe A."/>
            <person name="Abera B."/>
            <person name="Abreu J."/>
            <person name="Acer S.C."/>
            <person name="Aftuck L."/>
            <person name="Alexander A."/>
            <person name="An P."/>
            <person name="Anderson E."/>
            <person name="Anderson S."/>
            <person name="Arachi H."/>
            <person name="Azer M."/>
            <person name="Bachantsang P."/>
            <person name="Barry A."/>
            <person name="Bayul T."/>
            <person name="Berlin A."/>
            <person name="Bessette D."/>
            <person name="Bloom T."/>
            <person name="Blye J."/>
            <person name="Boguslavskiy L."/>
            <person name="Bonnet C."/>
            <person name="Boukhgalter B."/>
            <person name="Bourzgui I."/>
            <person name="Brown A."/>
            <person name="Cahill P."/>
            <person name="Channer S."/>
            <person name="Cheshatsang Y."/>
            <person name="Chuda L."/>
            <person name="Citroen M."/>
            <person name="Collymore A."/>
            <person name="Cooke P."/>
            <person name="Costello M."/>
            <person name="D'Aco K."/>
            <person name="Daza R."/>
            <person name="De Haan G."/>
            <person name="DeGray S."/>
            <person name="DeMaso C."/>
            <person name="Dhargay N."/>
            <person name="Dooley K."/>
            <person name="Dooley E."/>
            <person name="Doricent M."/>
            <person name="Dorje P."/>
            <person name="Dorjee K."/>
            <person name="Dupes A."/>
            <person name="Elong R."/>
            <person name="Falk J."/>
            <person name="Farina A."/>
            <person name="Faro S."/>
            <person name="Ferguson D."/>
            <person name="Fisher S."/>
            <person name="Foley C.D."/>
            <person name="Franke A."/>
            <person name="Friedrich D."/>
            <person name="Gadbois L."/>
            <person name="Gearin G."/>
            <person name="Gearin C.R."/>
            <person name="Giannoukos G."/>
            <person name="Goode T."/>
            <person name="Graham J."/>
            <person name="Grandbois E."/>
            <person name="Grewal S."/>
            <person name="Gyaltsen K."/>
            <person name="Hafez N."/>
            <person name="Hagos B."/>
            <person name="Hall J."/>
            <person name="Henson C."/>
            <person name="Hollinger A."/>
            <person name="Honan T."/>
            <person name="Huard M.D."/>
            <person name="Hughes L."/>
            <person name="Hurhula B."/>
            <person name="Husby M.E."/>
            <person name="Kamat A."/>
            <person name="Kanga B."/>
            <person name="Kashin S."/>
            <person name="Khazanovich D."/>
            <person name="Kisner P."/>
            <person name="Lance K."/>
            <person name="Lara M."/>
            <person name="Lee W."/>
            <person name="Lennon N."/>
            <person name="Letendre F."/>
            <person name="LeVine R."/>
            <person name="Lipovsky A."/>
            <person name="Liu X."/>
            <person name="Liu J."/>
            <person name="Liu S."/>
            <person name="Lokyitsang T."/>
            <person name="Lokyitsang Y."/>
            <person name="Lubonja R."/>
            <person name="Lui A."/>
            <person name="MacDonald P."/>
            <person name="Magnisalis V."/>
            <person name="Maru K."/>
            <person name="Matthews C."/>
            <person name="McCusker W."/>
            <person name="McDonough S."/>
            <person name="Mehta T."/>
            <person name="Meldrim J."/>
            <person name="Meneus L."/>
            <person name="Mihai O."/>
            <person name="Mihalev A."/>
            <person name="Mihova T."/>
            <person name="Mittelman R."/>
            <person name="Mlenga V."/>
            <person name="Montmayeur A."/>
            <person name="Mulrain L."/>
            <person name="Navidi A."/>
            <person name="Naylor J."/>
            <person name="Negash T."/>
            <person name="Nguyen T."/>
            <person name="Nguyen N."/>
            <person name="Nicol R."/>
            <person name="Norbu C."/>
            <person name="Norbu N."/>
            <person name="Novod N."/>
            <person name="O'Neill B."/>
            <person name="Osman S."/>
            <person name="Markiewicz E."/>
            <person name="Oyono O.L."/>
            <person name="Patti C."/>
            <person name="Phunkhang P."/>
            <person name="Pierre F."/>
            <person name="Priest M."/>
            <person name="Raghuraman S."/>
            <person name="Rege F."/>
            <person name="Reyes R."/>
            <person name="Rise C."/>
            <person name="Rogov P."/>
            <person name="Ross K."/>
            <person name="Ryan E."/>
            <person name="Settipalli S."/>
            <person name="Shea T."/>
            <person name="Sherpa N."/>
            <person name="Shi L."/>
            <person name="Shih D."/>
            <person name="Sparrow T."/>
            <person name="Spaulding J."/>
            <person name="Stalker J."/>
            <person name="Stange-Thomann N."/>
            <person name="Stavropoulos S."/>
            <person name="Stone C."/>
            <person name="Strader C."/>
            <person name="Tesfaye S."/>
            <person name="Thomson T."/>
            <person name="Thoulutsang Y."/>
            <person name="Thoulutsang D."/>
            <person name="Topham K."/>
            <person name="Topping I."/>
            <person name="Tsamla T."/>
            <person name="Vassiliev H."/>
            <person name="Vo A."/>
            <person name="Wangchuk T."/>
            <person name="Wangdi T."/>
            <person name="Weiand M."/>
            <person name="Wilkinson J."/>
            <person name="Wilson A."/>
            <person name="Yadav S."/>
            <person name="Young G."/>
            <person name="Yu Q."/>
            <person name="Zembek L."/>
            <person name="Zhong D."/>
            <person name="Zimmer A."/>
            <person name="Zwirko Z."/>
            <person name="Jaffe D.B."/>
            <person name="Alvarez P."/>
            <person name="Brockman W."/>
            <person name="Butler J."/>
            <person name="Chin C."/>
            <person name="Gnerre S."/>
            <person name="Grabherr M."/>
            <person name="Kleber M."/>
            <person name="Mauceli E."/>
            <person name="MacCallum I."/>
        </authorList>
    </citation>
    <scope>NUCLEOTIDE SEQUENCE [LARGE SCALE GENOMIC DNA]</scope>
    <source>
        <strain evidence="4">Tucson 14030-0811.24</strain>
    </source>
</reference>
<feature type="compositionally biased region" description="Basic and acidic residues" evidence="1">
    <location>
        <begin position="232"/>
        <end position="246"/>
    </location>
</feature>
<protein>
    <recommendedName>
        <fullName evidence="2">C2H2-type domain-containing protein</fullName>
    </recommendedName>
</protein>
<dbReference type="InParanoid" id="B4N4E8"/>
<dbReference type="InterPro" id="IPR019496">
    <property type="entry name" value="NUFIP1_cons_dom"/>
</dbReference>
<feature type="region of interest" description="Disordered" evidence="1">
    <location>
        <begin position="1"/>
        <end position="30"/>
    </location>
</feature>
<dbReference type="InterPro" id="IPR013087">
    <property type="entry name" value="Znf_C2H2_type"/>
</dbReference>
<dbReference type="STRING" id="7260.B4N4E8"/>
<organism evidence="3 4">
    <name type="scientific">Drosophila willistoni</name>
    <name type="common">Fruit fly</name>
    <dbReference type="NCBI Taxonomy" id="7260"/>
    <lineage>
        <taxon>Eukaryota</taxon>
        <taxon>Metazoa</taxon>
        <taxon>Ecdysozoa</taxon>
        <taxon>Arthropoda</taxon>
        <taxon>Hexapoda</taxon>
        <taxon>Insecta</taxon>
        <taxon>Pterygota</taxon>
        <taxon>Neoptera</taxon>
        <taxon>Endopterygota</taxon>
        <taxon>Diptera</taxon>
        <taxon>Brachycera</taxon>
        <taxon>Muscomorpha</taxon>
        <taxon>Ephydroidea</taxon>
        <taxon>Drosophilidae</taxon>
        <taxon>Drosophila</taxon>
        <taxon>Sophophora</taxon>
    </lineage>
</organism>
<dbReference type="OrthoDB" id="273070at2759"/>
<dbReference type="eggNOG" id="ENOG502QPTB">
    <property type="taxonomic scope" value="Eukaryota"/>
</dbReference>
<proteinExistence type="predicted"/>
<dbReference type="GO" id="GO:0005634">
    <property type="term" value="C:nucleus"/>
    <property type="evidence" value="ECO:0007669"/>
    <property type="project" value="TreeGrafter"/>
</dbReference>
<dbReference type="GO" id="GO:0000492">
    <property type="term" value="P:box C/D snoRNP assembly"/>
    <property type="evidence" value="ECO:0007669"/>
    <property type="project" value="TreeGrafter"/>
</dbReference>
<dbReference type="PANTHER" id="PTHR13309">
    <property type="entry name" value="NUCLEAR FRAGILE X MENTAL RETARDATION PROTEIN INTERACTING PROTEIN 1"/>
    <property type="match status" value="1"/>
</dbReference>
<feature type="region of interest" description="Disordered" evidence="1">
    <location>
        <begin position="64"/>
        <end position="86"/>
    </location>
</feature>
<dbReference type="HOGENOM" id="CLU_028700_1_0_1"/>
<feature type="compositionally biased region" description="Basic and acidic residues" evidence="1">
    <location>
        <begin position="172"/>
        <end position="198"/>
    </location>
</feature>
<accession>B4N4E8</accession>
<name>B4N4E8_DROWI</name>
<dbReference type="AlphaFoldDB" id="B4N4E8"/>
<dbReference type="PROSITE" id="PS00028">
    <property type="entry name" value="ZINC_FINGER_C2H2_1"/>
    <property type="match status" value="1"/>
</dbReference>
<evidence type="ECO:0000313" key="4">
    <source>
        <dbReference type="Proteomes" id="UP000007798"/>
    </source>
</evidence>
<dbReference type="InterPro" id="IPR039136">
    <property type="entry name" value="NUFIP1-like"/>
</dbReference>
<evidence type="ECO:0000256" key="1">
    <source>
        <dbReference type="SAM" id="MobiDB-lite"/>
    </source>
</evidence>